<proteinExistence type="predicted"/>
<sequence length="134" mass="15082">MLKDSTAFGSFSTNDIDAAEMFYRDTLGLDVMRWSDAGMGEMLWLTLPGGGREFVYAKDDHMPASHTVLNFEVDDFEGEVASLRGNGVEPEHLEWTDDDGIARDIEGRMPATCWFKDPAGNWICMMQRVQAMHP</sequence>
<dbReference type="SUPFAM" id="SSF54593">
    <property type="entry name" value="Glyoxalase/Bleomycin resistance protein/Dihydroxybiphenyl dioxygenase"/>
    <property type="match status" value="1"/>
</dbReference>
<reference evidence="2 5" key="2">
    <citation type="submission" date="2023-06" db="EMBL/GenBank/DDBJ databases">
        <title>SYSU T0a273.</title>
        <authorList>
            <person name="Gao L."/>
            <person name="Fang B.-Z."/>
            <person name="Li W.-J."/>
        </authorList>
    </citation>
    <scope>NUCLEOTIDE SEQUENCE [LARGE SCALE GENOMIC DNA]</scope>
    <source>
        <strain evidence="2 5">SYSU T0a273</strain>
    </source>
</reference>
<gene>
    <name evidence="2" type="ORF">QQ002_09535</name>
    <name evidence="3" type="ORF">QQX10_04480</name>
</gene>
<feature type="domain" description="VOC" evidence="1">
    <location>
        <begin position="5"/>
        <end position="128"/>
    </location>
</feature>
<dbReference type="InterPro" id="IPR004360">
    <property type="entry name" value="Glyas_Fos-R_dOase_dom"/>
</dbReference>
<evidence type="ECO:0000313" key="3">
    <source>
        <dbReference type="EMBL" id="MDN4487423.1"/>
    </source>
</evidence>
<dbReference type="Proteomes" id="UP001172737">
    <property type="component" value="Unassembled WGS sequence"/>
</dbReference>
<dbReference type="Proteomes" id="UP001172756">
    <property type="component" value="Unassembled WGS sequence"/>
</dbReference>
<dbReference type="AlphaFoldDB" id="A0AAW7M010"/>
<evidence type="ECO:0000259" key="1">
    <source>
        <dbReference type="PROSITE" id="PS51819"/>
    </source>
</evidence>
<dbReference type="EMBL" id="JAUHQB010000006">
    <property type="protein sequence ID" value="MDN4483776.1"/>
    <property type="molecule type" value="Genomic_DNA"/>
</dbReference>
<dbReference type="Gene3D" id="3.10.180.10">
    <property type="entry name" value="2,3-Dihydroxybiphenyl 1,2-Dioxygenase, domain 1"/>
    <property type="match status" value="1"/>
</dbReference>
<evidence type="ECO:0000313" key="2">
    <source>
        <dbReference type="EMBL" id="MDN4483776.1"/>
    </source>
</evidence>
<organism evidence="3 4">
    <name type="scientific">Demequina lignilytica</name>
    <dbReference type="NCBI Taxonomy" id="3051663"/>
    <lineage>
        <taxon>Bacteria</taxon>
        <taxon>Bacillati</taxon>
        <taxon>Actinomycetota</taxon>
        <taxon>Actinomycetes</taxon>
        <taxon>Micrococcales</taxon>
        <taxon>Demequinaceae</taxon>
        <taxon>Demequina</taxon>
    </lineage>
</organism>
<name>A0AAW7M010_9MICO</name>
<accession>A0AAW7M010</accession>
<reference evidence="3" key="1">
    <citation type="submission" date="2023-06" db="EMBL/GenBank/DDBJ databases">
        <title>Sysu t00039.</title>
        <authorList>
            <person name="Gao L."/>
            <person name="Fang B.-Z."/>
            <person name="Li W.-J."/>
        </authorList>
    </citation>
    <scope>NUCLEOTIDE SEQUENCE</scope>
    <source>
        <strain evidence="3">SYSU T00039</strain>
    </source>
</reference>
<dbReference type="PROSITE" id="PS51819">
    <property type="entry name" value="VOC"/>
    <property type="match status" value="1"/>
</dbReference>
<comment type="caution">
    <text evidence="3">The sequence shown here is derived from an EMBL/GenBank/DDBJ whole genome shotgun (WGS) entry which is preliminary data.</text>
</comment>
<dbReference type="RefSeq" id="WP_301118483.1">
    <property type="nucleotide sequence ID" value="NZ_JAUHPX010000002.1"/>
</dbReference>
<dbReference type="InterPro" id="IPR037523">
    <property type="entry name" value="VOC_core"/>
</dbReference>
<keyword evidence="4" id="KW-1185">Reference proteome</keyword>
<dbReference type="Pfam" id="PF00903">
    <property type="entry name" value="Glyoxalase"/>
    <property type="match status" value="1"/>
</dbReference>
<dbReference type="EMBL" id="JAUHPX010000002">
    <property type="protein sequence ID" value="MDN4487423.1"/>
    <property type="molecule type" value="Genomic_DNA"/>
</dbReference>
<evidence type="ECO:0000313" key="4">
    <source>
        <dbReference type="Proteomes" id="UP001172737"/>
    </source>
</evidence>
<evidence type="ECO:0000313" key="5">
    <source>
        <dbReference type="Proteomes" id="UP001172756"/>
    </source>
</evidence>
<protein>
    <submittedName>
        <fullName evidence="3">VOC family protein</fullName>
    </submittedName>
</protein>
<dbReference type="InterPro" id="IPR029068">
    <property type="entry name" value="Glyas_Bleomycin-R_OHBP_Dase"/>
</dbReference>